<evidence type="ECO:0000256" key="1">
    <source>
        <dbReference type="SAM" id="MobiDB-lite"/>
    </source>
</evidence>
<gene>
    <name evidence="2" type="ORF">V5E97_10515</name>
</gene>
<feature type="compositionally biased region" description="Basic and acidic residues" evidence="1">
    <location>
        <begin position="1"/>
        <end position="13"/>
    </location>
</feature>
<evidence type="ECO:0000313" key="2">
    <source>
        <dbReference type="EMBL" id="XBH06444.1"/>
    </source>
</evidence>
<protein>
    <submittedName>
        <fullName evidence="2">Uncharacterized protein</fullName>
    </submittedName>
</protein>
<organism evidence="2">
    <name type="scientific">Singulisphaera sp. Ch08</name>
    <dbReference type="NCBI Taxonomy" id="3120278"/>
    <lineage>
        <taxon>Bacteria</taxon>
        <taxon>Pseudomonadati</taxon>
        <taxon>Planctomycetota</taxon>
        <taxon>Planctomycetia</taxon>
        <taxon>Isosphaerales</taxon>
        <taxon>Isosphaeraceae</taxon>
        <taxon>Singulisphaera</taxon>
    </lineage>
</organism>
<name>A0AAU7CN65_9BACT</name>
<sequence length="131" mass="14245">MDHPAGSADHSESSHQASGRKKKEYLKHRQDFAVSLAAIHNLVGEDKFRSMCTLSGIELGPGGSGGTELGAIAANLATPENRHNIKEASKVSANELRDRFSHPRSLDQGTFDRLDRSHAELERLEKEGVTA</sequence>
<accession>A0AAU7CN65</accession>
<feature type="region of interest" description="Disordered" evidence="1">
    <location>
        <begin position="1"/>
        <end position="25"/>
    </location>
</feature>
<dbReference type="AlphaFoldDB" id="A0AAU7CN65"/>
<dbReference type="RefSeq" id="WP_406699294.1">
    <property type="nucleotide sequence ID" value="NZ_CP155447.1"/>
</dbReference>
<proteinExistence type="predicted"/>
<dbReference type="EMBL" id="CP155447">
    <property type="protein sequence ID" value="XBH06444.1"/>
    <property type="molecule type" value="Genomic_DNA"/>
</dbReference>
<reference evidence="2" key="1">
    <citation type="submission" date="2024-05" db="EMBL/GenBank/DDBJ databases">
        <title>Planctomycetes of the genus Singulisphaera possess chitinolytic capabilities.</title>
        <authorList>
            <person name="Ivanova A."/>
        </authorList>
    </citation>
    <scope>NUCLEOTIDE SEQUENCE</scope>
    <source>
        <strain evidence="2">Ch08T</strain>
    </source>
</reference>